<dbReference type="SMART" id="SM00387">
    <property type="entry name" value="HATPase_c"/>
    <property type="match status" value="1"/>
</dbReference>
<evidence type="ECO:0000259" key="10">
    <source>
        <dbReference type="PROSITE" id="PS50109"/>
    </source>
</evidence>
<reference evidence="12" key="1">
    <citation type="submission" date="2023-07" db="EMBL/GenBank/DDBJ databases">
        <title>Functional and genomic diversity of the sorghum phyllosphere microbiome.</title>
        <authorList>
            <person name="Shade A."/>
        </authorList>
    </citation>
    <scope>NUCLEOTIDE SEQUENCE [LARGE SCALE GENOMIC DNA]</scope>
    <source>
        <strain evidence="12">SORGH_AS_0422</strain>
    </source>
</reference>
<dbReference type="Pfam" id="PF07568">
    <property type="entry name" value="HisKA_2"/>
    <property type="match status" value="1"/>
</dbReference>
<evidence type="ECO:0000256" key="8">
    <source>
        <dbReference type="SAM" id="Phobius"/>
    </source>
</evidence>
<evidence type="ECO:0000256" key="9">
    <source>
        <dbReference type="SAM" id="SignalP"/>
    </source>
</evidence>
<organism evidence="11 12">
    <name type="scientific">Mucilaginibacter terrae</name>
    <dbReference type="NCBI Taxonomy" id="1955052"/>
    <lineage>
        <taxon>Bacteria</taxon>
        <taxon>Pseudomonadati</taxon>
        <taxon>Bacteroidota</taxon>
        <taxon>Sphingobacteriia</taxon>
        <taxon>Sphingobacteriales</taxon>
        <taxon>Sphingobacteriaceae</taxon>
        <taxon>Mucilaginibacter</taxon>
    </lineage>
</organism>
<evidence type="ECO:0000256" key="2">
    <source>
        <dbReference type="ARBA" id="ARBA00012438"/>
    </source>
</evidence>
<dbReference type="SUPFAM" id="SSF55874">
    <property type="entry name" value="ATPase domain of HSP90 chaperone/DNA topoisomerase II/histidine kinase"/>
    <property type="match status" value="1"/>
</dbReference>
<evidence type="ECO:0000256" key="3">
    <source>
        <dbReference type="ARBA" id="ARBA00022553"/>
    </source>
</evidence>
<keyword evidence="3" id="KW-0597">Phosphoprotein</keyword>
<keyword evidence="8" id="KW-1133">Transmembrane helix</keyword>
<evidence type="ECO:0000256" key="7">
    <source>
        <dbReference type="ARBA" id="ARBA00022840"/>
    </source>
</evidence>
<gene>
    <name evidence="11" type="ORF">QE417_001086</name>
</gene>
<dbReference type="GO" id="GO:0004673">
    <property type="term" value="F:protein histidine kinase activity"/>
    <property type="evidence" value="ECO:0007669"/>
    <property type="project" value="UniProtKB-EC"/>
</dbReference>
<dbReference type="EMBL" id="JAVLVU010000001">
    <property type="protein sequence ID" value="MDT3402014.1"/>
    <property type="molecule type" value="Genomic_DNA"/>
</dbReference>
<evidence type="ECO:0000256" key="1">
    <source>
        <dbReference type="ARBA" id="ARBA00000085"/>
    </source>
</evidence>
<dbReference type="SUPFAM" id="SSF48452">
    <property type="entry name" value="TPR-like"/>
    <property type="match status" value="1"/>
</dbReference>
<evidence type="ECO:0000313" key="12">
    <source>
        <dbReference type="Proteomes" id="UP001258315"/>
    </source>
</evidence>
<feature type="transmembrane region" description="Helical" evidence="8">
    <location>
        <begin position="502"/>
        <end position="522"/>
    </location>
</feature>
<dbReference type="InterPro" id="IPR011495">
    <property type="entry name" value="Sig_transdc_His_kin_sub2_dim/P"/>
</dbReference>
<protein>
    <recommendedName>
        <fullName evidence="2">histidine kinase</fullName>
        <ecNumber evidence="2">2.7.13.3</ecNumber>
    </recommendedName>
</protein>
<dbReference type="EC" id="2.7.13.3" evidence="2"/>
<feature type="domain" description="Histidine kinase" evidence="10">
    <location>
        <begin position="576"/>
        <end position="769"/>
    </location>
</feature>
<accession>A0ABU3GQF3</accession>
<sequence>MFPTYLNLSSTQFMKNAFLCIFLLLTAIPALAQTSNLDELPMPVLRQKLATSTNDTNKVQVQLALGHLMLQKPVSVERDIDSARKFASQASVLSRQLNYHFGIINSMLLNSEIATNQGDRETGLKIAQNVLAFSQKHHNSDGEARSYHLIAQCYQRSDPVELHKRIFYINKSIAIFRKNRNALWLSYLLTANADLLFQAGRTTEGLRLLFEALNLGKGVSRRTVEGIYWNIGRTSFRLGDYTNALKYNLLALRTAREVNDTTLQISVINHFIASTYIKMQDYGRAIPYSLEVLKLAKRYNDSDFVNTELPVLASEYMHNKQVSKALSILNELKSRAHSNLENLSVSVDFLNNLIYAKRLVEADQYAQEVKRLLALIPPDNLKEVMNAYNALASYYSETGQVKQAYHYTELYANMAHKLNYIAGIRTAEYRYYKLVSLKGDLKSAMAHLLKEQEIKDSIDNAEKAYQISLLHIENETLEKNRHIDSLTRQAQIKDSKLKRNQLIQNVTIAGAVMLLTITGLIYSRYRLKQRSNNLLTLQKSEIDEKNTALQHLVIDKNELLEDKDRLLLEKDLLLKEVNHRVKNNLQIVMNLLHSQSVYLSNESAQQAILESQNRVRSIALIHDQLYKTEHISQINLSSYIKELILSLDDSLNQKTNNVAIVCNIENIALDVSQAIPLGIVLNEMVTNALKYAFPNDKIGSIKIVVKQTGSFIEMQISDNGVGLPADFDLESTKTLGITLLKGLTAQLKGTFAAENNNGLTITLRFPVEVPINQAQLLNT</sequence>
<dbReference type="InterPro" id="IPR036890">
    <property type="entry name" value="HATPase_C_sf"/>
</dbReference>
<keyword evidence="8" id="KW-0472">Membrane</keyword>
<name>A0ABU3GQF3_9SPHI</name>
<keyword evidence="5" id="KW-0547">Nucleotide-binding</keyword>
<dbReference type="Proteomes" id="UP001258315">
    <property type="component" value="Unassembled WGS sequence"/>
</dbReference>
<keyword evidence="9" id="KW-0732">Signal</keyword>
<dbReference type="PANTHER" id="PTHR41523">
    <property type="entry name" value="TWO-COMPONENT SYSTEM SENSOR PROTEIN"/>
    <property type="match status" value="1"/>
</dbReference>
<dbReference type="Gene3D" id="3.30.450.20">
    <property type="entry name" value="PAS domain"/>
    <property type="match status" value="1"/>
</dbReference>
<keyword evidence="12" id="KW-1185">Reference proteome</keyword>
<evidence type="ECO:0000256" key="4">
    <source>
        <dbReference type="ARBA" id="ARBA00022679"/>
    </source>
</evidence>
<keyword evidence="6 11" id="KW-0418">Kinase</keyword>
<keyword evidence="8" id="KW-0812">Transmembrane</keyword>
<dbReference type="PANTHER" id="PTHR41523:SF8">
    <property type="entry name" value="ETHYLENE RESPONSE SENSOR PROTEIN"/>
    <property type="match status" value="1"/>
</dbReference>
<keyword evidence="7" id="KW-0067">ATP-binding</keyword>
<feature type="chain" id="PRO_5045843420" description="histidine kinase" evidence="9">
    <location>
        <begin position="33"/>
        <end position="779"/>
    </location>
</feature>
<evidence type="ECO:0000256" key="6">
    <source>
        <dbReference type="ARBA" id="ARBA00022777"/>
    </source>
</evidence>
<keyword evidence="4 11" id="KW-0808">Transferase</keyword>
<dbReference type="PROSITE" id="PS50109">
    <property type="entry name" value="HIS_KIN"/>
    <property type="match status" value="1"/>
</dbReference>
<dbReference type="InterPro" id="IPR005467">
    <property type="entry name" value="His_kinase_dom"/>
</dbReference>
<dbReference type="InterPro" id="IPR003594">
    <property type="entry name" value="HATPase_dom"/>
</dbReference>
<proteinExistence type="predicted"/>
<dbReference type="Gene3D" id="3.30.565.10">
    <property type="entry name" value="Histidine kinase-like ATPase, C-terminal domain"/>
    <property type="match status" value="1"/>
</dbReference>
<feature type="signal peptide" evidence="9">
    <location>
        <begin position="1"/>
        <end position="32"/>
    </location>
</feature>
<comment type="catalytic activity">
    <reaction evidence="1">
        <text>ATP + protein L-histidine = ADP + protein N-phospho-L-histidine.</text>
        <dbReference type="EC" id="2.7.13.3"/>
    </reaction>
</comment>
<comment type="caution">
    <text evidence="11">The sequence shown here is derived from an EMBL/GenBank/DDBJ whole genome shotgun (WGS) entry which is preliminary data.</text>
</comment>
<dbReference type="Gene3D" id="1.25.40.10">
    <property type="entry name" value="Tetratricopeptide repeat domain"/>
    <property type="match status" value="2"/>
</dbReference>
<evidence type="ECO:0000256" key="5">
    <source>
        <dbReference type="ARBA" id="ARBA00022741"/>
    </source>
</evidence>
<dbReference type="InterPro" id="IPR011990">
    <property type="entry name" value="TPR-like_helical_dom_sf"/>
</dbReference>
<dbReference type="Pfam" id="PF02518">
    <property type="entry name" value="HATPase_c"/>
    <property type="match status" value="1"/>
</dbReference>
<evidence type="ECO:0000313" key="11">
    <source>
        <dbReference type="EMBL" id="MDT3402014.1"/>
    </source>
</evidence>